<organism evidence="8 9">
    <name type="scientific">Eiseniibacteriota bacterium</name>
    <dbReference type="NCBI Taxonomy" id="2212470"/>
    <lineage>
        <taxon>Bacteria</taxon>
        <taxon>Candidatus Eiseniibacteriota</taxon>
    </lineage>
</organism>
<dbReference type="EMBL" id="JAGQHR010000084">
    <property type="protein sequence ID" value="MCA9726924.1"/>
    <property type="molecule type" value="Genomic_DNA"/>
</dbReference>
<comment type="caution">
    <text evidence="8">The sequence shown here is derived from an EMBL/GenBank/DDBJ whole genome shotgun (WGS) entry which is preliminary data.</text>
</comment>
<dbReference type="PANTHER" id="PTHR21349:SF0">
    <property type="entry name" value="LARGE RIBOSOMAL SUBUNIT PROTEIN BL21M"/>
    <property type="match status" value="1"/>
</dbReference>
<keyword evidence="3 6" id="KW-0694">RNA-binding</keyword>
<comment type="function">
    <text evidence="6 7">This protein binds to 23S rRNA in the presence of protein L20.</text>
</comment>
<dbReference type="SUPFAM" id="SSF141091">
    <property type="entry name" value="L21p-like"/>
    <property type="match status" value="1"/>
</dbReference>
<evidence type="ECO:0000313" key="9">
    <source>
        <dbReference type="Proteomes" id="UP000697710"/>
    </source>
</evidence>
<evidence type="ECO:0000256" key="5">
    <source>
        <dbReference type="ARBA" id="ARBA00023274"/>
    </source>
</evidence>
<comment type="subunit">
    <text evidence="6">Part of the 50S ribosomal subunit. Contacts protein L20.</text>
</comment>
<evidence type="ECO:0000256" key="4">
    <source>
        <dbReference type="ARBA" id="ARBA00022980"/>
    </source>
</evidence>
<keyword evidence="2 6" id="KW-0699">rRNA-binding</keyword>
<dbReference type="HAMAP" id="MF_01363">
    <property type="entry name" value="Ribosomal_bL21"/>
    <property type="match status" value="1"/>
</dbReference>
<evidence type="ECO:0000256" key="1">
    <source>
        <dbReference type="ARBA" id="ARBA00008563"/>
    </source>
</evidence>
<sequence length="103" mass="11671">MYAIVECQGFQYRVTPDMVLRIPLTAAEPGSSVTLDRVLFLHDGNEARIGAPTLENAKVEVSVLGHGRDKKIIVGKHKRRKDYRRRKGHRQDYTEVQVKSIVG</sequence>
<evidence type="ECO:0000256" key="2">
    <source>
        <dbReference type="ARBA" id="ARBA00022730"/>
    </source>
</evidence>
<accession>A0A956LWM4</accession>
<reference evidence="8" key="2">
    <citation type="journal article" date="2021" name="Microbiome">
        <title>Successional dynamics and alternative stable states in a saline activated sludge microbial community over 9 years.</title>
        <authorList>
            <person name="Wang Y."/>
            <person name="Ye J."/>
            <person name="Ju F."/>
            <person name="Liu L."/>
            <person name="Boyd J.A."/>
            <person name="Deng Y."/>
            <person name="Parks D.H."/>
            <person name="Jiang X."/>
            <person name="Yin X."/>
            <person name="Woodcroft B.J."/>
            <person name="Tyson G.W."/>
            <person name="Hugenholtz P."/>
            <person name="Polz M.F."/>
            <person name="Zhang T."/>
        </authorList>
    </citation>
    <scope>NUCLEOTIDE SEQUENCE</scope>
    <source>
        <strain evidence="8">HKST-UBA01</strain>
    </source>
</reference>
<protein>
    <recommendedName>
        <fullName evidence="6">Large ribosomal subunit protein bL21</fullName>
    </recommendedName>
</protein>
<dbReference type="PROSITE" id="PS01169">
    <property type="entry name" value="RIBOSOMAL_L21"/>
    <property type="match status" value="1"/>
</dbReference>
<gene>
    <name evidence="6 8" type="primary">rplU</name>
    <name evidence="8" type="ORF">KC729_04520</name>
</gene>
<dbReference type="InterPro" id="IPR028909">
    <property type="entry name" value="bL21-like"/>
</dbReference>
<dbReference type="GO" id="GO:0005737">
    <property type="term" value="C:cytoplasm"/>
    <property type="evidence" value="ECO:0007669"/>
    <property type="project" value="UniProtKB-ARBA"/>
</dbReference>
<dbReference type="GO" id="GO:0019843">
    <property type="term" value="F:rRNA binding"/>
    <property type="evidence" value="ECO:0007669"/>
    <property type="project" value="UniProtKB-UniRule"/>
</dbReference>
<dbReference type="GO" id="GO:1990904">
    <property type="term" value="C:ribonucleoprotein complex"/>
    <property type="evidence" value="ECO:0007669"/>
    <property type="project" value="UniProtKB-KW"/>
</dbReference>
<keyword evidence="5 6" id="KW-0687">Ribonucleoprotein</keyword>
<dbReference type="Proteomes" id="UP000697710">
    <property type="component" value="Unassembled WGS sequence"/>
</dbReference>
<dbReference type="AlphaFoldDB" id="A0A956LWM4"/>
<evidence type="ECO:0000256" key="3">
    <source>
        <dbReference type="ARBA" id="ARBA00022884"/>
    </source>
</evidence>
<dbReference type="GO" id="GO:0003735">
    <property type="term" value="F:structural constituent of ribosome"/>
    <property type="evidence" value="ECO:0007669"/>
    <property type="project" value="InterPro"/>
</dbReference>
<dbReference type="NCBIfam" id="TIGR00061">
    <property type="entry name" value="L21"/>
    <property type="match status" value="1"/>
</dbReference>
<evidence type="ECO:0000256" key="7">
    <source>
        <dbReference type="RuleBase" id="RU000562"/>
    </source>
</evidence>
<proteinExistence type="inferred from homology"/>
<dbReference type="Pfam" id="PF00829">
    <property type="entry name" value="Ribosomal_L21p"/>
    <property type="match status" value="1"/>
</dbReference>
<keyword evidence="4 6" id="KW-0689">Ribosomal protein</keyword>
<dbReference type="PANTHER" id="PTHR21349">
    <property type="entry name" value="50S RIBOSOMAL PROTEIN L21"/>
    <property type="match status" value="1"/>
</dbReference>
<dbReference type="GO" id="GO:0005840">
    <property type="term" value="C:ribosome"/>
    <property type="evidence" value="ECO:0007669"/>
    <property type="project" value="UniProtKB-KW"/>
</dbReference>
<dbReference type="InterPro" id="IPR036164">
    <property type="entry name" value="bL21-like_sf"/>
</dbReference>
<dbReference type="InterPro" id="IPR001787">
    <property type="entry name" value="Ribosomal_bL21"/>
</dbReference>
<dbReference type="InterPro" id="IPR018258">
    <property type="entry name" value="Ribosomal_bL21_CS"/>
</dbReference>
<evidence type="ECO:0000256" key="6">
    <source>
        <dbReference type="HAMAP-Rule" id="MF_01363"/>
    </source>
</evidence>
<reference evidence="8" key="1">
    <citation type="submission" date="2020-04" db="EMBL/GenBank/DDBJ databases">
        <authorList>
            <person name="Zhang T."/>
        </authorList>
    </citation>
    <scope>NUCLEOTIDE SEQUENCE</scope>
    <source>
        <strain evidence="8">HKST-UBA01</strain>
    </source>
</reference>
<comment type="similarity">
    <text evidence="1 6 7">Belongs to the bacterial ribosomal protein bL21 family.</text>
</comment>
<name>A0A956LWM4_UNCEI</name>
<dbReference type="GO" id="GO:0006412">
    <property type="term" value="P:translation"/>
    <property type="evidence" value="ECO:0007669"/>
    <property type="project" value="UniProtKB-UniRule"/>
</dbReference>
<evidence type="ECO:0000313" key="8">
    <source>
        <dbReference type="EMBL" id="MCA9726924.1"/>
    </source>
</evidence>